<dbReference type="PANTHER" id="PTHR10972:SF92">
    <property type="entry name" value="OXYSTEROL BINDING PROTEIN"/>
    <property type="match status" value="1"/>
</dbReference>
<reference evidence="4" key="2">
    <citation type="submission" date="2019-10" db="EMBL/GenBank/DDBJ databases">
        <authorList>
            <consortium name="NCBI Genome Project"/>
        </authorList>
    </citation>
    <scope>NUCLEOTIDE SEQUENCE</scope>
    <source>
        <strain evidence="4">NI907</strain>
    </source>
</reference>
<evidence type="ECO:0000313" key="4">
    <source>
        <dbReference type="RefSeq" id="XP_030986103.1"/>
    </source>
</evidence>
<dbReference type="AlphaFoldDB" id="A0A6P8BFR3"/>
<dbReference type="Proteomes" id="UP000515153">
    <property type="component" value="Unplaced"/>
</dbReference>
<dbReference type="OrthoDB" id="14833at2759"/>
<comment type="similarity">
    <text evidence="1 2">Belongs to the OSBP family.</text>
</comment>
<dbReference type="GO" id="GO:0008142">
    <property type="term" value="F:oxysterol binding"/>
    <property type="evidence" value="ECO:0007669"/>
    <property type="project" value="TreeGrafter"/>
</dbReference>
<evidence type="ECO:0008006" key="5">
    <source>
        <dbReference type="Google" id="ProtNLM"/>
    </source>
</evidence>
<organism evidence="3 4">
    <name type="scientific">Pyricularia grisea</name>
    <name type="common">Crabgrass-specific blast fungus</name>
    <name type="synonym">Magnaporthe grisea</name>
    <dbReference type="NCBI Taxonomy" id="148305"/>
    <lineage>
        <taxon>Eukaryota</taxon>
        <taxon>Fungi</taxon>
        <taxon>Dikarya</taxon>
        <taxon>Ascomycota</taxon>
        <taxon>Pezizomycotina</taxon>
        <taxon>Sordariomycetes</taxon>
        <taxon>Sordariomycetidae</taxon>
        <taxon>Magnaporthales</taxon>
        <taxon>Pyriculariaceae</taxon>
        <taxon>Pyricularia</taxon>
    </lineage>
</organism>
<protein>
    <recommendedName>
        <fullName evidence="5">Oxysterol-binding protein</fullName>
    </recommendedName>
</protein>
<evidence type="ECO:0000313" key="3">
    <source>
        <dbReference type="Proteomes" id="UP000515153"/>
    </source>
</evidence>
<dbReference type="InterPro" id="IPR037239">
    <property type="entry name" value="OSBP_sf"/>
</dbReference>
<reference evidence="4" key="3">
    <citation type="submission" date="2025-08" db="UniProtKB">
        <authorList>
            <consortium name="RefSeq"/>
        </authorList>
    </citation>
    <scope>IDENTIFICATION</scope>
    <source>
        <strain evidence="4">NI907</strain>
    </source>
</reference>
<dbReference type="PROSITE" id="PS01013">
    <property type="entry name" value="OSBP"/>
    <property type="match status" value="1"/>
</dbReference>
<dbReference type="Gene3D" id="3.30.70.3490">
    <property type="match status" value="1"/>
</dbReference>
<keyword evidence="3" id="KW-1185">Reference proteome</keyword>
<reference evidence="4" key="1">
    <citation type="journal article" date="2019" name="Mol. Biol. Evol.">
        <title>Blast fungal genomes show frequent chromosomal changes, gene gains and losses, and effector gene turnover.</title>
        <authorList>
            <person name="Gomez Luciano L.B."/>
            <person name="Jason Tsai I."/>
            <person name="Chuma I."/>
            <person name="Tosa Y."/>
            <person name="Chen Y.H."/>
            <person name="Li J.Y."/>
            <person name="Li M.Y."/>
            <person name="Jade Lu M.Y."/>
            <person name="Nakayashiki H."/>
            <person name="Li W.H."/>
        </authorList>
    </citation>
    <scope>NUCLEOTIDE SEQUENCE</scope>
    <source>
        <strain evidence="4">NI907</strain>
    </source>
</reference>
<dbReference type="Gene3D" id="1.10.287.2720">
    <property type="match status" value="1"/>
</dbReference>
<evidence type="ECO:0000256" key="1">
    <source>
        <dbReference type="ARBA" id="ARBA00008842"/>
    </source>
</evidence>
<dbReference type="GeneID" id="41955073"/>
<sequence>MDSKSLSSRFGDLVSFLSSAKGDLSNVTGPISFLAPCSVVEVGHCWAERPHVFAAPASEADPARRALLVQRLVLSALRPQLYVAGAPGTSIKKPLNAFLGEVFCASWSDEQNKARTRLVAEQVSHHPPITAMHVSSGEGEGMVRADGYARVEMTFNGNVNIRQVGHAVVRVERYKEDYLFPLPDVKVRGFMSACLYPEIVGTYHIIGSSGYITEIKFSGAGMLRGKRNSFEAKLFHKADPKKIIYKTAGCWSEGWTVKDSKGRVVDEYNVDALENLPAAMELAPLEEQSPWESRRAWAGVISNLGPGGDTRVAAAEKTKLEQAQRRMRAEEKERGETWEPLLFASSKGEDHDVFHRLTEGTDWELCDDRTKGVWKLKDDVLAKTDKPVRGELTPLG</sequence>
<dbReference type="PANTHER" id="PTHR10972">
    <property type="entry name" value="OXYSTEROL-BINDING PROTEIN-RELATED"/>
    <property type="match status" value="1"/>
</dbReference>
<dbReference type="InterPro" id="IPR018494">
    <property type="entry name" value="Oxysterol-bd_CS"/>
</dbReference>
<proteinExistence type="inferred from homology"/>
<gene>
    <name evidence="4" type="ORF">PgNI_00075</name>
</gene>
<dbReference type="InterPro" id="IPR000648">
    <property type="entry name" value="Oxysterol-bd"/>
</dbReference>
<dbReference type="KEGG" id="pgri:PgNI_00075"/>
<evidence type="ECO:0000256" key="2">
    <source>
        <dbReference type="RuleBase" id="RU003844"/>
    </source>
</evidence>
<accession>A0A6P8BFR3</accession>
<name>A0A6P8BFR3_PYRGI</name>
<dbReference type="SUPFAM" id="SSF144000">
    <property type="entry name" value="Oxysterol-binding protein-like"/>
    <property type="match status" value="1"/>
</dbReference>
<dbReference type="GO" id="GO:0005829">
    <property type="term" value="C:cytosol"/>
    <property type="evidence" value="ECO:0007669"/>
    <property type="project" value="TreeGrafter"/>
</dbReference>
<dbReference type="Gene3D" id="2.40.160.120">
    <property type="match status" value="1"/>
</dbReference>
<dbReference type="Pfam" id="PF01237">
    <property type="entry name" value="Oxysterol_BP"/>
    <property type="match status" value="1"/>
</dbReference>
<dbReference type="GO" id="GO:0016020">
    <property type="term" value="C:membrane"/>
    <property type="evidence" value="ECO:0007669"/>
    <property type="project" value="TreeGrafter"/>
</dbReference>
<dbReference type="RefSeq" id="XP_030986103.1">
    <property type="nucleotide sequence ID" value="XM_031120159.1"/>
</dbReference>